<name>A0A1M4SJ03_9RHOB</name>
<dbReference type="RefSeq" id="WP_073138805.1">
    <property type="nucleotide sequence ID" value="NZ_FQUV01000001.1"/>
</dbReference>
<proteinExistence type="predicted"/>
<dbReference type="STRING" id="1486859.SAMN05444273_10193"/>
<evidence type="ECO:0000313" key="1">
    <source>
        <dbReference type="EMBL" id="SHE32185.1"/>
    </source>
</evidence>
<organism evidence="1 2">
    <name type="scientific">Litoreibacter ascidiaceicola</name>
    <dbReference type="NCBI Taxonomy" id="1486859"/>
    <lineage>
        <taxon>Bacteria</taxon>
        <taxon>Pseudomonadati</taxon>
        <taxon>Pseudomonadota</taxon>
        <taxon>Alphaproteobacteria</taxon>
        <taxon>Rhodobacterales</taxon>
        <taxon>Roseobacteraceae</taxon>
        <taxon>Litoreibacter</taxon>
    </lineage>
</organism>
<dbReference type="OrthoDB" id="178184at2"/>
<protein>
    <recommendedName>
        <fullName evidence="3">Peptidase M4</fullName>
    </recommendedName>
</protein>
<dbReference type="SUPFAM" id="SSF55486">
    <property type="entry name" value="Metalloproteases ('zincins'), catalytic domain"/>
    <property type="match status" value="1"/>
</dbReference>
<evidence type="ECO:0000313" key="2">
    <source>
        <dbReference type="Proteomes" id="UP000184144"/>
    </source>
</evidence>
<accession>A0A1M4SJ03</accession>
<dbReference type="Proteomes" id="UP000184144">
    <property type="component" value="Unassembled WGS sequence"/>
</dbReference>
<dbReference type="EMBL" id="FQUV01000001">
    <property type="protein sequence ID" value="SHE32185.1"/>
    <property type="molecule type" value="Genomic_DNA"/>
</dbReference>
<sequence>MTPEFRPPRRLNVFAFDPSTARSFANCNARTVKITLPYELDPPDLGKPFYGPKGKYVEVVDFDPASGAFYAPVNLNDDAVMFNDGLPPSPENPQFHQQMVYAVSMNTIAAFEEALGRVVQWAPTEKKIERKGKDPEWTYDFTRRLRIYPHALREANAYYHPAKKALLFGYFTAGPDSTSAPSGTTVFTCLSHDIIVHETVHAILDGLHPTFAEDANPDMRALHEAFADIIALFQLFSFPSVLEEQIAKTRGDLSRQNLLGELAQEFGQAVGRGCSLRDFLGSVNEHGVWEAQEPDPTKLRDATGPHDRGAVLVAAVFRAFLTIYKTRVGDLFRIASNGSGVLRDGAIDPDLKRRLASEAAQCARRVMRICIRAMDYTPPVNVSFGDYLRAIITADRDLFPEDAQGYRAAFIEAFASWGILPEGIASISEPALCWPTLDIAEADRQALRGISEDMSWLDKIHSNLGLMLSQPRKMLSHFASPMSIDGEDRRARYQEEVKRAQVEAQQVGILIHDRLTRFNDASTTMTVKEKVPARALQLDVNLLEVDDSRDREIVYHASSHYQRLLWLLMNSASSPRFAELTGLTFSPDAPATVRRSRTTLLPSLHVSAVRIARRQGQRGQPEREYVIEVIQTRRGYFDPDRQAHEDARPIDPKDSDRASDFKFRAGTTFLVDARSFKIRRLIRSTYAVDDPDGLTACRAYVDGTDAQAANAFYSGRSSRAAAFADLHHPPHIKDGFR</sequence>
<dbReference type="AlphaFoldDB" id="A0A1M4SJ03"/>
<evidence type="ECO:0008006" key="3">
    <source>
        <dbReference type="Google" id="ProtNLM"/>
    </source>
</evidence>
<reference evidence="2" key="1">
    <citation type="submission" date="2016-11" db="EMBL/GenBank/DDBJ databases">
        <authorList>
            <person name="Varghese N."/>
            <person name="Submissions S."/>
        </authorList>
    </citation>
    <scope>NUCLEOTIDE SEQUENCE [LARGE SCALE GENOMIC DNA]</scope>
    <source>
        <strain evidence="2">DSM 100566</strain>
    </source>
</reference>
<keyword evidence="2" id="KW-1185">Reference proteome</keyword>
<dbReference type="CDD" id="cd09598">
    <property type="entry name" value="M4_like"/>
    <property type="match status" value="1"/>
</dbReference>
<gene>
    <name evidence="1" type="ORF">SAMN05444273_10193</name>
</gene>